<evidence type="ECO:0000256" key="7">
    <source>
        <dbReference type="ARBA" id="ARBA00023136"/>
    </source>
</evidence>
<organism evidence="9 10">
    <name type="scientific">Agrobacterium tumefaciens</name>
    <dbReference type="NCBI Taxonomy" id="358"/>
    <lineage>
        <taxon>Bacteria</taxon>
        <taxon>Pseudomonadati</taxon>
        <taxon>Pseudomonadota</taxon>
        <taxon>Alphaproteobacteria</taxon>
        <taxon>Hyphomicrobiales</taxon>
        <taxon>Rhizobiaceae</taxon>
        <taxon>Rhizobium/Agrobacterium group</taxon>
        <taxon>Agrobacterium</taxon>
        <taxon>Agrobacterium tumefaciens complex</taxon>
    </lineage>
</organism>
<keyword evidence="7 8" id="KW-0472">Membrane</keyword>
<dbReference type="GO" id="GO:0005886">
    <property type="term" value="C:plasma membrane"/>
    <property type="evidence" value="ECO:0007669"/>
    <property type="project" value="UniProtKB-SubCell"/>
</dbReference>
<dbReference type="InterPro" id="IPR000522">
    <property type="entry name" value="ABC_transptr_permease_BtuC"/>
</dbReference>
<dbReference type="Gene3D" id="1.10.3470.10">
    <property type="entry name" value="ABC transporter involved in vitamin B12 uptake, BtuC"/>
    <property type="match status" value="1"/>
</dbReference>
<dbReference type="Pfam" id="PF01032">
    <property type="entry name" value="FecCD"/>
    <property type="match status" value="1"/>
</dbReference>
<feature type="transmembrane region" description="Helical" evidence="8">
    <location>
        <begin position="236"/>
        <end position="256"/>
    </location>
</feature>
<feature type="transmembrane region" description="Helical" evidence="8">
    <location>
        <begin position="146"/>
        <end position="167"/>
    </location>
</feature>
<dbReference type="InterPro" id="IPR037294">
    <property type="entry name" value="ABC_BtuC-like"/>
</dbReference>
<dbReference type="PANTHER" id="PTHR30472:SF1">
    <property type="entry name" value="FE(3+) DICITRATE TRANSPORT SYSTEM PERMEASE PROTEIN FECC-RELATED"/>
    <property type="match status" value="1"/>
</dbReference>
<feature type="transmembrane region" description="Helical" evidence="8">
    <location>
        <begin position="91"/>
        <end position="110"/>
    </location>
</feature>
<name>A0A176XHM6_AGRTU</name>
<dbReference type="CDD" id="cd06550">
    <property type="entry name" value="TM_ABC_iron-siderophores_like"/>
    <property type="match status" value="1"/>
</dbReference>
<protein>
    <submittedName>
        <fullName evidence="9">Iron dicitrate transporter</fullName>
    </submittedName>
</protein>
<dbReference type="Proteomes" id="UP000077098">
    <property type="component" value="Unassembled WGS sequence"/>
</dbReference>
<proteinExistence type="inferred from homology"/>
<evidence type="ECO:0000256" key="1">
    <source>
        <dbReference type="ARBA" id="ARBA00004651"/>
    </source>
</evidence>
<reference evidence="9 10" key="1">
    <citation type="submission" date="2016-05" db="EMBL/GenBank/DDBJ databases">
        <authorList>
            <person name="Lavstsen T."/>
            <person name="Jespersen J.S."/>
        </authorList>
    </citation>
    <scope>NUCLEOTIDE SEQUENCE [LARGE SCALE GENOMIC DNA]</scope>
    <source>
        <strain evidence="9 10">KCJ1736</strain>
    </source>
</reference>
<keyword evidence="4" id="KW-1003">Cell membrane</keyword>
<dbReference type="GO" id="GO:0033214">
    <property type="term" value="P:siderophore-iron import into cell"/>
    <property type="evidence" value="ECO:0007669"/>
    <property type="project" value="TreeGrafter"/>
</dbReference>
<feature type="transmembrane region" description="Helical" evidence="8">
    <location>
        <begin position="302"/>
        <end position="323"/>
    </location>
</feature>
<feature type="transmembrane region" description="Helical" evidence="8">
    <location>
        <begin position="116"/>
        <end position="139"/>
    </location>
</feature>
<evidence type="ECO:0000256" key="4">
    <source>
        <dbReference type="ARBA" id="ARBA00022475"/>
    </source>
</evidence>
<dbReference type="EMBL" id="LXPS01000006">
    <property type="protein sequence ID" value="OAE48388.1"/>
    <property type="molecule type" value="Genomic_DNA"/>
</dbReference>
<evidence type="ECO:0000256" key="5">
    <source>
        <dbReference type="ARBA" id="ARBA00022692"/>
    </source>
</evidence>
<keyword evidence="5 8" id="KW-0812">Transmembrane</keyword>
<feature type="transmembrane region" description="Helical" evidence="8">
    <location>
        <begin position="195"/>
        <end position="215"/>
    </location>
</feature>
<accession>A0A176XHM6</accession>
<gene>
    <name evidence="9" type="ORF">A7J57_22150</name>
</gene>
<feature type="transmembrane region" description="Helical" evidence="8">
    <location>
        <begin position="276"/>
        <end position="295"/>
    </location>
</feature>
<dbReference type="FunFam" id="1.10.3470.10:FF:000001">
    <property type="entry name" value="Vitamin B12 ABC transporter permease BtuC"/>
    <property type="match status" value="1"/>
</dbReference>
<evidence type="ECO:0000256" key="6">
    <source>
        <dbReference type="ARBA" id="ARBA00022989"/>
    </source>
</evidence>
<evidence type="ECO:0000256" key="3">
    <source>
        <dbReference type="ARBA" id="ARBA00022448"/>
    </source>
</evidence>
<dbReference type="RefSeq" id="WP_063947889.1">
    <property type="nucleotide sequence ID" value="NZ_LXPS01000006.1"/>
</dbReference>
<dbReference type="GO" id="GO:0022857">
    <property type="term" value="F:transmembrane transporter activity"/>
    <property type="evidence" value="ECO:0007669"/>
    <property type="project" value="InterPro"/>
</dbReference>
<keyword evidence="6 8" id="KW-1133">Transmembrane helix</keyword>
<evidence type="ECO:0000256" key="2">
    <source>
        <dbReference type="ARBA" id="ARBA00007935"/>
    </source>
</evidence>
<comment type="caution">
    <text evidence="9">The sequence shown here is derived from an EMBL/GenBank/DDBJ whole genome shotgun (WGS) entry which is preliminary data.</text>
</comment>
<dbReference type="AlphaFoldDB" id="A0A176XHM6"/>
<comment type="similarity">
    <text evidence="2">Belongs to the binding-protein-dependent transport system permease family. FecCD subfamily.</text>
</comment>
<dbReference type="PANTHER" id="PTHR30472">
    <property type="entry name" value="FERRIC ENTEROBACTIN TRANSPORT SYSTEM PERMEASE PROTEIN"/>
    <property type="match status" value="1"/>
</dbReference>
<sequence>MSSAARLIPFTALTIVLAIAALVHLAFGARALEWGVVVDAVLSPDYANPLHNIVLDMRMPRLFSALIVGGALGLAGVLLQALTENPLADPGLLGINSGAAFFVVGGLLIVPDMTLAMIPLLAFSGAIVAASLVLLNAGVEHDRARLILAGVVISALFSALTSSILLMDQQGLDILRRWLVGSLAFETSGARWQTFPLLILACGIAVFNIPSLNLYRLGSHRASLLGLNIGRFRFSMLLGSVLLCASAVAIAGPIGFVGLVAPHVGRLLFGNNHRNLIVAAPLLGALMVVVGDVAARVVVRPLELNTGIVTAFVGAPVFIALVLRRLK</sequence>
<keyword evidence="3" id="KW-0813">Transport</keyword>
<dbReference type="SUPFAM" id="SSF81345">
    <property type="entry name" value="ABC transporter involved in vitamin B12 uptake, BtuC"/>
    <property type="match status" value="1"/>
</dbReference>
<evidence type="ECO:0000313" key="10">
    <source>
        <dbReference type="Proteomes" id="UP000077098"/>
    </source>
</evidence>
<feature type="transmembrane region" description="Helical" evidence="8">
    <location>
        <begin position="62"/>
        <end position="79"/>
    </location>
</feature>
<comment type="subcellular location">
    <subcellularLocation>
        <location evidence="1">Cell membrane</location>
        <topology evidence="1">Multi-pass membrane protein</topology>
    </subcellularLocation>
</comment>
<evidence type="ECO:0000256" key="8">
    <source>
        <dbReference type="SAM" id="Phobius"/>
    </source>
</evidence>
<evidence type="ECO:0000313" key="9">
    <source>
        <dbReference type="EMBL" id="OAE48388.1"/>
    </source>
</evidence>